<keyword evidence="6" id="KW-0411">Iron-sulfur</keyword>
<evidence type="ECO:0000256" key="1">
    <source>
        <dbReference type="ARBA" id="ARBA00001966"/>
    </source>
</evidence>
<organism evidence="8 9">
    <name type="scientific">Pseudoalteromonas amylolytica</name>
    <dbReference type="NCBI Taxonomy" id="1859457"/>
    <lineage>
        <taxon>Bacteria</taxon>
        <taxon>Pseudomonadati</taxon>
        <taxon>Pseudomonadota</taxon>
        <taxon>Gammaproteobacteria</taxon>
        <taxon>Alteromonadales</taxon>
        <taxon>Pseudoalteromonadaceae</taxon>
        <taxon>Pseudoalteromonas</taxon>
    </lineage>
</organism>
<evidence type="ECO:0000313" key="9">
    <source>
        <dbReference type="Proteomes" id="UP000179786"/>
    </source>
</evidence>
<dbReference type="PROSITE" id="PS01305">
    <property type="entry name" value="MOAA_NIFB_PQQE"/>
    <property type="match status" value="1"/>
</dbReference>
<gene>
    <name evidence="8" type="ORF">BET10_12945</name>
</gene>
<dbReference type="GO" id="GO:0051539">
    <property type="term" value="F:4 iron, 4 sulfur cluster binding"/>
    <property type="evidence" value="ECO:0007669"/>
    <property type="project" value="UniProtKB-KW"/>
</dbReference>
<dbReference type="SFLD" id="SFLDG01067">
    <property type="entry name" value="SPASM/twitch_domain_containing"/>
    <property type="match status" value="1"/>
</dbReference>
<comment type="caution">
    <text evidence="8">The sequence shown here is derived from an EMBL/GenBank/DDBJ whole genome shotgun (WGS) entry which is preliminary data.</text>
</comment>
<dbReference type="PANTHER" id="PTHR43273:SF8">
    <property type="entry name" value="RADICAL SAM DOMAIN PROTEIN"/>
    <property type="match status" value="1"/>
</dbReference>
<evidence type="ECO:0000256" key="3">
    <source>
        <dbReference type="ARBA" id="ARBA00022691"/>
    </source>
</evidence>
<reference evidence="8 9" key="1">
    <citation type="submission" date="2016-09" db="EMBL/GenBank/DDBJ databases">
        <title>Pseudoalteromonas amylolytica sp. nov., isolated from the surface seawater.</title>
        <authorList>
            <person name="Wu Y.-H."/>
            <person name="Cheng H."/>
            <person name="Jin X.-B."/>
            <person name="Wang C.-S."/>
            <person name="Xu X.-W."/>
        </authorList>
    </citation>
    <scope>NUCLEOTIDE SEQUENCE [LARGE SCALE GENOMIC DNA]</scope>
    <source>
        <strain evidence="8 9">JW1</strain>
    </source>
</reference>
<name>A0A1S1MWP4_9GAMM</name>
<dbReference type="GO" id="GO:0046872">
    <property type="term" value="F:metal ion binding"/>
    <property type="evidence" value="ECO:0007669"/>
    <property type="project" value="UniProtKB-KW"/>
</dbReference>
<evidence type="ECO:0000256" key="5">
    <source>
        <dbReference type="ARBA" id="ARBA00023004"/>
    </source>
</evidence>
<dbReference type="STRING" id="1859457.BET10_12945"/>
<dbReference type="SUPFAM" id="SSF102114">
    <property type="entry name" value="Radical SAM enzymes"/>
    <property type="match status" value="1"/>
</dbReference>
<dbReference type="InterPro" id="IPR000385">
    <property type="entry name" value="MoaA_NifB_PqqE_Fe-S-bd_CS"/>
</dbReference>
<dbReference type="InterPro" id="IPR023867">
    <property type="entry name" value="Sulphatase_maturase_rSAM"/>
</dbReference>
<evidence type="ECO:0000256" key="6">
    <source>
        <dbReference type="ARBA" id="ARBA00023014"/>
    </source>
</evidence>
<dbReference type="InterPro" id="IPR007197">
    <property type="entry name" value="rSAM"/>
</dbReference>
<dbReference type="PANTHER" id="PTHR43273">
    <property type="entry name" value="ANAEROBIC SULFATASE-MATURATING ENZYME HOMOLOG ASLB-RELATED"/>
    <property type="match status" value="1"/>
</dbReference>
<feature type="domain" description="Radical SAM core" evidence="7">
    <location>
        <begin position="1"/>
        <end position="235"/>
    </location>
</feature>
<dbReference type="GO" id="GO:0016491">
    <property type="term" value="F:oxidoreductase activity"/>
    <property type="evidence" value="ECO:0007669"/>
    <property type="project" value="InterPro"/>
</dbReference>
<proteinExistence type="predicted"/>
<keyword evidence="4" id="KW-0479">Metal-binding</keyword>
<sequence length="375" mass="42362">MAFSAAIVKLNSVCNLNCSYCYMFNGPDRTFEETANKMDVATATLMIDEIAVYCVSTAQQHFKVTLHGGEPTLWPVKRFAALFEHADELNRKHEIAISFSIQSNGISVPDGLLALCLKYQVSISVSIDGPQQYNDEFRVDHSGHGSYQRIMKTVQHIANSEYKSLLSGFLSVINLNISPQEYFDWIKTLPVTRIDVLWPIEINHDTVKQDVLHDSVIKQHRYGKWQQALFNIWMRNDDPSIYIRSFFNILTVLHGSKAHIDSIGNDVLNMFVVNTQGQIEYPDYFRSAKDGGCKTDLHISGGVSQLEQEPMFAKLLKLKDYRPLDCQQCPHKALCGGGFLPGRVKGEQLDLSQKSILCDDHYMLFDTVKSVLGQG</sequence>
<dbReference type="InterPro" id="IPR058240">
    <property type="entry name" value="rSAM_sf"/>
</dbReference>
<keyword evidence="9" id="KW-1185">Reference proteome</keyword>
<keyword evidence="2" id="KW-0004">4Fe-4S</keyword>
<keyword evidence="5" id="KW-0408">Iron</keyword>
<dbReference type="EMBL" id="MKJU01000026">
    <property type="protein sequence ID" value="OHU90300.1"/>
    <property type="molecule type" value="Genomic_DNA"/>
</dbReference>
<comment type="cofactor">
    <cofactor evidence="1">
        <name>[4Fe-4S] cluster</name>
        <dbReference type="ChEBI" id="CHEBI:49883"/>
    </cofactor>
</comment>
<dbReference type="SFLD" id="SFLDG01386">
    <property type="entry name" value="main_SPASM_domain-containing"/>
    <property type="match status" value="1"/>
</dbReference>
<protein>
    <recommendedName>
        <fullName evidence="7">Radical SAM core domain-containing protein</fullName>
    </recommendedName>
</protein>
<dbReference type="SFLD" id="SFLDS00029">
    <property type="entry name" value="Radical_SAM"/>
    <property type="match status" value="1"/>
</dbReference>
<dbReference type="Proteomes" id="UP000179786">
    <property type="component" value="Unassembled WGS sequence"/>
</dbReference>
<keyword evidence="3" id="KW-0949">S-adenosyl-L-methionine</keyword>
<evidence type="ECO:0000256" key="2">
    <source>
        <dbReference type="ARBA" id="ARBA00022485"/>
    </source>
</evidence>
<dbReference type="RefSeq" id="WP_070985663.1">
    <property type="nucleotide sequence ID" value="NZ_MKJU01000026.1"/>
</dbReference>
<dbReference type="Gene3D" id="3.20.20.70">
    <property type="entry name" value="Aldolase class I"/>
    <property type="match status" value="1"/>
</dbReference>
<dbReference type="PROSITE" id="PS51918">
    <property type="entry name" value="RADICAL_SAM"/>
    <property type="match status" value="1"/>
</dbReference>
<dbReference type="Pfam" id="PF04055">
    <property type="entry name" value="Radical_SAM"/>
    <property type="match status" value="1"/>
</dbReference>
<evidence type="ECO:0000313" key="8">
    <source>
        <dbReference type="EMBL" id="OHU90300.1"/>
    </source>
</evidence>
<dbReference type="OrthoDB" id="9792276at2"/>
<evidence type="ECO:0000256" key="4">
    <source>
        <dbReference type="ARBA" id="ARBA00022723"/>
    </source>
</evidence>
<dbReference type="SFLD" id="SFLDG01072">
    <property type="entry name" value="dehydrogenase_like"/>
    <property type="match status" value="1"/>
</dbReference>
<dbReference type="CDD" id="cd01335">
    <property type="entry name" value="Radical_SAM"/>
    <property type="match status" value="1"/>
</dbReference>
<dbReference type="InterPro" id="IPR013785">
    <property type="entry name" value="Aldolase_TIM"/>
</dbReference>
<dbReference type="AlphaFoldDB" id="A0A1S1MWP4"/>
<evidence type="ECO:0000259" key="7">
    <source>
        <dbReference type="PROSITE" id="PS51918"/>
    </source>
</evidence>
<accession>A0A1S1MWP4</accession>